<dbReference type="Gene3D" id="1.20.1250.20">
    <property type="entry name" value="MFS general substrate transporter like domains"/>
    <property type="match status" value="1"/>
</dbReference>
<keyword evidence="4 7" id="KW-1133">Transmembrane helix</keyword>
<evidence type="ECO:0000256" key="5">
    <source>
        <dbReference type="ARBA" id="ARBA00023136"/>
    </source>
</evidence>
<evidence type="ECO:0000256" key="4">
    <source>
        <dbReference type="ARBA" id="ARBA00022989"/>
    </source>
</evidence>
<sequence length="285" mass="28423">MQSGAIRLARDALATRDLRRLQLANLATGIGGWAFMVSLAVHAYAVGGAAAVGLAALVRMAPAGLAAPLTGLAADRFPRRDVLLASVLARALLLAAAAWLVAFDAPFPLLLVLATLFTVAATAHKPAQAALLPSLAPSKTRQAASNALWTAIDNGAFVAGAVAGGVPRAPAGAAAAFAAAALAFAAATFALSRVAREQGSSGTARSTFLSAHTAPADAPRGWATDEPGGWLPAPADESRLRAADGARGWLPALADEPRLQASDGARGWVPAPADGPGTPATGVGS</sequence>
<comment type="caution">
    <text evidence="8">The sequence shown here is derived from an EMBL/GenBank/DDBJ whole genome shotgun (WGS) entry which is preliminary data.</text>
</comment>
<evidence type="ECO:0000256" key="3">
    <source>
        <dbReference type="ARBA" id="ARBA00022692"/>
    </source>
</evidence>
<gene>
    <name evidence="8" type="ORF">OM076_14010</name>
</gene>
<evidence type="ECO:0000256" key="6">
    <source>
        <dbReference type="SAM" id="MobiDB-lite"/>
    </source>
</evidence>
<dbReference type="InterPro" id="IPR036259">
    <property type="entry name" value="MFS_trans_sf"/>
</dbReference>
<organism evidence="8 9">
    <name type="scientific">Solirubrobacter ginsenosidimutans</name>
    <dbReference type="NCBI Taxonomy" id="490573"/>
    <lineage>
        <taxon>Bacteria</taxon>
        <taxon>Bacillati</taxon>
        <taxon>Actinomycetota</taxon>
        <taxon>Thermoleophilia</taxon>
        <taxon>Solirubrobacterales</taxon>
        <taxon>Solirubrobacteraceae</taxon>
        <taxon>Solirubrobacter</taxon>
    </lineage>
</organism>
<dbReference type="SUPFAM" id="SSF103473">
    <property type="entry name" value="MFS general substrate transporter"/>
    <property type="match status" value="1"/>
</dbReference>
<dbReference type="EMBL" id="JAPDOD010000012">
    <property type="protein sequence ID" value="MDA0161388.1"/>
    <property type="molecule type" value="Genomic_DNA"/>
</dbReference>
<evidence type="ECO:0000313" key="8">
    <source>
        <dbReference type="EMBL" id="MDA0161388.1"/>
    </source>
</evidence>
<feature type="region of interest" description="Disordered" evidence="6">
    <location>
        <begin position="203"/>
        <end position="235"/>
    </location>
</feature>
<evidence type="ECO:0000256" key="1">
    <source>
        <dbReference type="ARBA" id="ARBA00004651"/>
    </source>
</evidence>
<protein>
    <submittedName>
        <fullName evidence="8">MFS transporter</fullName>
    </submittedName>
</protein>
<feature type="transmembrane region" description="Helical" evidence="7">
    <location>
        <begin position="172"/>
        <end position="191"/>
    </location>
</feature>
<keyword evidence="3 7" id="KW-0812">Transmembrane</keyword>
<dbReference type="GO" id="GO:0022857">
    <property type="term" value="F:transmembrane transporter activity"/>
    <property type="evidence" value="ECO:0007669"/>
    <property type="project" value="InterPro"/>
</dbReference>
<feature type="transmembrane region" description="Helical" evidence="7">
    <location>
        <begin position="82"/>
        <end position="101"/>
    </location>
</feature>
<proteinExistence type="predicted"/>
<feature type="compositionally biased region" description="Low complexity" evidence="6">
    <location>
        <begin position="269"/>
        <end position="285"/>
    </location>
</feature>
<dbReference type="RefSeq" id="WP_270040598.1">
    <property type="nucleotide sequence ID" value="NZ_JAPDOD010000012.1"/>
</dbReference>
<feature type="transmembrane region" description="Helical" evidence="7">
    <location>
        <begin position="21"/>
        <end position="44"/>
    </location>
</feature>
<reference evidence="8" key="1">
    <citation type="submission" date="2022-10" db="EMBL/GenBank/DDBJ databases">
        <title>The WGS of Solirubrobacter ginsenosidimutans DSM 21036.</title>
        <authorList>
            <person name="Jiang Z."/>
        </authorList>
    </citation>
    <scope>NUCLEOTIDE SEQUENCE</scope>
    <source>
        <strain evidence="8">DSM 21036</strain>
    </source>
</reference>
<name>A0A9X3MU99_9ACTN</name>
<accession>A0A9X3MU99</accession>
<feature type="region of interest" description="Disordered" evidence="6">
    <location>
        <begin position="260"/>
        <end position="285"/>
    </location>
</feature>
<keyword evidence="5 7" id="KW-0472">Membrane</keyword>
<keyword evidence="9" id="KW-1185">Reference proteome</keyword>
<evidence type="ECO:0000313" key="9">
    <source>
        <dbReference type="Proteomes" id="UP001149140"/>
    </source>
</evidence>
<dbReference type="PANTHER" id="PTHR23513">
    <property type="entry name" value="INTEGRAL MEMBRANE EFFLUX PROTEIN-RELATED"/>
    <property type="match status" value="1"/>
</dbReference>
<dbReference type="InterPro" id="IPR011701">
    <property type="entry name" value="MFS"/>
</dbReference>
<evidence type="ECO:0000256" key="7">
    <source>
        <dbReference type="SAM" id="Phobius"/>
    </source>
</evidence>
<dbReference type="AlphaFoldDB" id="A0A9X3MU99"/>
<evidence type="ECO:0000256" key="2">
    <source>
        <dbReference type="ARBA" id="ARBA00022475"/>
    </source>
</evidence>
<dbReference type="GO" id="GO:0005886">
    <property type="term" value="C:plasma membrane"/>
    <property type="evidence" value="ECO:0007669"/>
    <property type="project" value="UniProtKB-SubCell"/>
</dbReference>
<dbReference type="Proteomes" id="UP001149140">
    <property type="component" value="Unassembled WGS sequence"/>
</dbReference>
<keyword evidence="2" id="KW-1003">Cell membrane</keyword>
<dbReference type="Pfam" id="PF07690">
    <property type="entry name" value="MFS_1"/>
    <property type="match status" value="1"/>
</dbReference>
<feature type="transmembrane region" description="Helical" evidence="7">
    <location>
        <begin position="50"/>
        <end position="70"/>
    </location>
</feature>
<dbReference type="PANTHER" id="PTHR23513:SF18">
    <property type="entry name" value="INTEGRAL MEMBRANE PROTEIN"/>
    <property type="match status" value="1"/>
</dbReference>
<comment type="subcellular location">
    <subcellularLocation>
        <location evidence="1">Cell membrane</location>
        <topology evidence="1">Multi-pass membrane protein</topology>
    </subcellularLocation>
</comment>